<evidence type="ECO:0000313" key="5">
    <source>
        <dbReference type="Proteomes" id="UP000595140"/>
    </source>
</evidence>
<dbReference type="PANTHER" id="PTHR31636">
    <property type="entry name" value="OSJNBA0084A10.13 PROTEIN-RELATED"/>
    <property type="match status" value="1"/>
</dbReference>
<comment type="similarity">
    <text evidence="3">Belongs to the GRAS family.</text>
</comment>
<dbReference type="Pfam" id="PF03514">
    <property type="entry name" value="GRAS"/>
    <property type="match status" value="1"/>
</dbReference>
<dbReference type="InterPro" id="IPR005202">
    <property type="entry name" value="TF_GRAS"/>
</dbReference>
<feature type="region of interest" description="SAW" evidence="3">
    <location>
        <begin position="415"/>
        <end position="483"/>
    </location>
</feature>
<evidence type="ECO:0000256" key="1">
    <source>
        <dbReference type="ARBA" id="ARBA00023015"/>
    </source>
</evidence>
<proteinExistence type="inferred from homology"/>
<sequence length="483" mass="53214">MKLPSIPAAAALDGFFNNLQYEPKSVLELLPSAADDHLDDDHHFLPDFHDWDSLMMMTKPPLAASNSSDPLLFTPPPPPENATDYFFAAADYYDTSIIGNLLDEDGDNDNKKCCSSWRYEYDYVDELIQLADCFDSFQPPHQLLLAQLHHKLPSPAGKPLRRAAFYFKEALQSGGGRASTTPSDDVIIKAIEAYQIFSSISPVPMFSGFTANQAMLEAAVMHDDDDEGSAVFLHAIDFDIGFGSHWASFMKELVADRGADQWTILQITAVVPDSFGVESKLVKDNLAQLASELSIDFHMDFVLLSTFRLLSFESVKFLDGQRVLVLLSPAIFRVVEASYFAADLRRISPEMVVSVDCDGTVGCGPSSVRQTVIDGLMFYSTLLESLEAASAGWGGDWMERVENFVVVPKIEEMVGAAGSSGTAWKEAFAAAGFREVGLSQFADLQANCLVGRMQIGGFHVAKRHEEMLLCWHDRALVSTSAWK</sequence>
<gene>
    <name evidence="4" type="ORF">CCAM_LOCUS27440</name>
</gene>
<dbReference type="Proteomes" id="UP000595140">
    <property type="component" value="Unassembled WGS sequence"/>
</dbReference>
<evidence type="ECO:0000256" key="3">
    <source>
        <dbReference type="PROSITE-ProRule" id="PRU01191"/>
    </source>
</evidence>
<dbReference type="AlphaFoldDB" id="A0A484MBI9"/>
<keyword evidence="5" id="KW-1185">Reference proteome</keyword>
<dbReference type="OrthoDB" id="764992at2759"/>
<dbReference type="EMBL" id="OOIL02002964">
    <property type="protein sequence ID" value="VFQ85664.1"/>
    <property type="molecule type" value="Genomic_DNA"/>
</dbReference>
<organism evidence="4 5">
    <name type="scientific">Cuscuta campestris</name>
    <dbReference type="NCBI Taxonomy" id="132261"/>
    <lineage>
        <taxon>Eukaryota</taxon>
        <taxon>Viridiplantae</taxon>
        <taxon>Streptophyta</taxon>
        <taxon>Embryophyta</taxon>
        <taxon>Tracheophyta</taxon>
        <taxon>Spermatophyta</taxon>
        <taxon>Magnoliopsida</taxon>
        <taxon>eudicotyledons</taxon>
        <taxon>Gunneridae</taxon>
        <taxon>Pentapetalae</taxon>
        <taxon>asterids</taxon>
        <taxon>lamiids</taxon>
        <taxon>Solanales</taxon>
        <taxon>Convolvulaceae</taxon>
        <taxon>Cuscuteae</taxon>
        <taxon>Cuscuta</taxon>
        <taxon>Cuscuta subgen. Grammica</taxon>
        <taxon>Cuscuta sect. Cleistogrammica</taxon>
    </lineage>
</organism>
<accession>A0A484MBI9</accession>
<dbReference type="PROSITE" id="PS50985">
    <property type="entry name" value="GRAS"/>
    <property type="match status" value="1"/>
</dbReference>
<keyword evidence="1" id="KW-0805">Transcription regulation</keyword>
<keyword evidence="2" id="KW-0804">Transcription</keyword>
<reference evidence="4 5" key="1">
    <citation type="submission" date="2018-04" db="EMBL/GenBank/DDBJ databases">
        <authorList>
            <person name="Vogel A."/>
        </authorList>
    </citation>
    <scope>NUCLEOTIDE SEQUENCE [LARGE SCALE GENOMIC DNA]</scope>
</reference>
<comment type="caution">
    <text evidence="3">Lacks conserved residue(s) required for the propagation of feature annotation.</text>
</comment>
<evidence type="ECO:0000256" key="2">
    <source>
        <dbReference type="ARBA" id="ARBA00023163"/>
    </source>
</evidence>
<evidence type="ECO:0000313" key="4">
    <source>
        <dbReference type="EMBL" id="VFQ85664.1"/>
    </source>
</evidence>
<name>A0A484MBI9_9ASTE</name>
<protein>
    <submittedName>
        <fullName evidence="4">Uncharacterized protein</fullName>
    </submittedName>
</protein>